<keyword evidence="3 5" id="KW-0949">S-adenosyl-L-methionine</keyword>
<dbReference type="PRINTS" id="PR02008">
    <property type="entry name" value="RCMTFAMILY"/>
</dbReference>
<keyword evidence="1 5" id="KW-0489">Methyltransferase</keyword>
<dbReference type="InterPro" id="IPR054728">
    <property type="entry name" value="RsmB-like_ferredoxin"/>
</dbReference>
<keyword evidence="10" id="KW-1185">Reference proteome</keyword>
<dbReference type="Gene3D" id="3.40.50.150">
    <property type="entry name" value="Vaccinia Virus protein VP39"/>
    <property type="match status" value="1"/>
</dbReference>
<dbReference type="SUPFAM" id="SSF53335">
    <property type="entry name" value="S-adenosyl-L-methionine-dependent methyltransferases"/>
    <property type="match status" value="1"/>
</dbReference>
<evidence type="ECO:0000256" key="1">
    <source>
        <dbReference type="ARBA" id="ARBA00022603"/>
    </source>
</evidence>
<feature type="compositionally biased region" description="Basic and acidic residues" evidence="6">
    <location>
        <begin position="109"/>
        <end position="123"/>
    </location>
</feature>
<feature type="signal peptide" evidence="7">
    <location>
        <begin position="1"/>
        <end position="19"/>
    </location>
</feature>
<dbReference type="NCBIfam" id="TIGR00563">
    <property type="entry name" value="rsmB"/>
    <property type="match status" value="1"/>
</dbReference>
<dbReference type="Pfam" id="PF01189">
    <property type="entry name" value="Methyltr_RsmB-F"/>
    <property type="match status" value="1"/>
</dbReference>
<feature type="binding site" evidence="5">
    <location>
        <begin position="465"/>
        <end position="471"/>
    </location>
    <ligand>
        <name>S-adenosyl-L-methionine</name>
        <dbReference type="ChEBI" id="CHEBI:59789"/>
    </ligand>
</feature>
<feature type="region of interest" description="Disordered" evidence="6">
    <location>
        <begin position="1"/>
        <end position="193"/>
    </location>
</feature>
<keyword evidence="2 5" id="KW-0808">Transferase</keyword>
<comment type="caution">
    <text evidence="5">Lacks conserved residue(s) required for the propagation of feature annotation.</text>
</comment>
<dbReference type="InterPro" id="IPR023267">
    <property type="entry name" value="RCMT"/>
</dbReference>
<evidence type="ECO:0000259" key="8">
    <source>
        <dbReference type="PROSITE" id="PS51686"/>
    </source>
</evidence>
<feature type="compositionally biased region" description="Low complexity" evidence="6">
    <location>
        <begin position="54"/>
        <end position="68"/>
    </location>
</feature>
<evidence type="ECO:0000256" key="2">
    <source>
        <dbReference type="ARBA" id="ARBA00022679"/>
    </source>
</evidence>
<accession>A0A1I7ETL9</accession>
<evidence type="ECO:0000256" key="4">
    <source>
        <dbReference type="ARBA" id="ARBA00022884"/>
    </source>
</evidence>
<dbReference type="SUPFAM" id="SSF48013">
    <property type="entry name" value="NusB-like"/>
    <property type="match status" value="1"/>
</dbReference>
<dbReference type="InterPro" id="IPR049560">
    <property type="entry name" value="MeTrfase_RsmB-F_NOP2_cat"/>
</dbReference>
<feature type="binding site" evidence="5">
    <location>
        <position position="531"/>
    </location>
    <ligand>
        <name>S-adenosyl-L-methionine</name>
        <dbReference type="ChEBI" id="CHEBI:59789"/>
    </ligand>
</feature>
<organism evidence="9 10">
    <name type="scientific">Pseudoduganella namucuonensis</name>
    <dbReference type="NCBI Taxonomy" id="1035707"/>
    <lineage>
        <taxon>Bacteria</taxon>
        <taxon>Pseudomonadati</taxon>
        <taxon>Pseudomonadota</taxon>
        <taxon>Betaproteobacteria</taxon>
        <taxon>Burkholderiales</taxon>
        <taxon>Oxalobacteraceae</taxon>
        <taxon>Telluria group</taxon>
        <taxon>Pseudoduganella</taxon>
    </lineage>
</organism>
<dbReference type="Proteomes" id="UP000199391">
    <property type="component" value="Unassembled WGS sequence"/>
</dbReference>
<dbReference type="GO" id="GO:0008649">
    <property type="term" value="F:rRNA methyltransferase activity"/>
    <property type="evidence" value="ECO:0007669"/>
    <property type="project" value="InterPro"/>
</dbReference>
<dbReference type="InterPro" id="IPR004573">
    <property type="entry name" value="rRNA_ssu_MeTfrase_B"/>
</dbReference>
<evidence type="ECO:0000256" key="3">
    <source>
        <dbReference type="ARBA" id="ARBA00022691"/>
    </source>
</evidence>
<evidence type="ECO:0000256" key="5">
    <source>
        <dbReference type="PROSITE-ProRule" id="PRU01023"/>
    </source>
</evidence>
<dbReference type="GO" id="GO:0003723">
    <property type="term" value="F:RNA binding"/>
    <property type="evidence" value="ECO:0007669"/>
    <property type="project" value="UniProtKB-UniRule"/>
</dbReference>
<evidence type="ECO:0000256" key="7">
    <source>
        <dbReference type="SAM" id="SignalP"/>
    </source>
</evidence>
<dbReference type="Gene3D" id="3.30.70.1170">
    <property type="entry name" value="Sun protein, domain 3"/>
    <property type="match status" value="1"/>
</dbReference>
<dbReference type="AlphaFoldDB" id="A0A1I7ETL9"/>
<dbReference type="Pfam" id="PF22458">
    <property type="entry name" value="RsmF-B_ferredox"/>
    <property type="match status" value="1"/>
</dbReference>
<evidence type="ECO:0000313" key="10">
    <source>
        <dbReference type="Proteomes" id="UP000199391"/>
    </source>
</evidence>
<proteinExistence type="inferred from homology"/>
<feature type="active site" description="Nucleophile" evidence="5">
    <location>
        <position position="584"/>
    </location>
</feature>
<protein>
    <submittedName>
        <fullName evidence="9">16S rRNA (Cytosine967-C5)-methyltransferase</fullName>
    </submittedName>
</protein>
<gene>
    <name evidence="9" type="ORF">SAMN05216552_100150</name>
</gene>
<feature type="binding site" evidence="5">
    <location>
        <position position="487"/>
    </location>
    <ligand>
        <name>S-adenosyl-L-methionine</name>
        <dbReference type="ChEBI" id="CHEBI:59789"/>
    </ligand>
</feature>
<evidence type="ECO:0000313" key="9">
    <source>
        <dbReference type="EMBL" id="SFU27286.1"/>
    </source>
</evidence>
<reference evidence="10" key="1">
    <citation type="submission" date="2016-10" db="EMBL/GenBank/DDBJ databases">
        <authorList>
            <person name="Varghese N."/>
            <person name="Submissions S."/>
        </authorList>
    </citation>
    <scope>NUCLEOTIDE SEQUENCE [LARGE SCALE GENOMIC DNA]</scope>
    <source>
        <strain evidence="10">CGMCC 1.11014</strain>
    </source>
</reference>
<dbReference type="InterPro" id="IPR001678">
    <property type="entry name" value="MeTrfase_RsmB-F_NOP2_dom"/>
</dbReference>
<feature type="domain" description="SAM-dependent MTase RsmB/NOP-type" evidence="8">
    <location>
        <begin position="377"/>
        <end position="634"/>
    </location>
</feature>
<comment type="similarity">
    <text evidence="5">Belongs to the class I-like SAM-binding methyltransferase superfamily. RsmB/NOP family.</text>
</comment>
<keyword evidence="4 5" id="KW-0694">RNA-binding</keyword>
<evidence type="ECO:0000256" key="6">
    <source>
        <dbReference type="SAM" id="MobiDB-lite"/>
    </source>
</evidence>
<dbReference type="PANTHER" id="PTHR22807">
    <property type="entry name" value="NOP2 YEAST -RELATED NOL1/NOP2/FMU SUN DOMAIN-CONTAINING"/>
    <property type="match status" value="1"/>
</dbReference>
<dbReference type="InterPro" id="IPR035926">
    <property type="entry name" value="NusB-like_sf"/>
</dbReference>
<sequence length="635" mass="67808">MTKQRPVLKLKTASAPASAAPAKGATSRPAPGKGGAYKAGPTPPYKSGPAARQDGPGKPPAGKDGAARPPRKDGEFKPAPYNKDGAARPPRRNEESQSSPYKDAASRTPNRDAAPRSAPEREATPGVSPYGAGPSKHPGRGGPARRDGQGKPSFQDDHARAQDRSGASRALPYKPSPVRAEPAEPGLRASHHRDFKPVLQTQFKTDLRPDSLSFALMGAATAVAQVRTGMALPQALAGVFASSDATPQSRGAIQDIAYRAMRKLGHSDALIAMMAPKAPDPLVAGLLACALPLMQKDEDGTSAYEQFTVVDQTVTAAAAHPDTARAKAMINAVLRRFQRERKELLEAAQLQPVAKWNYPQWWIDAVRAAYPDQWQAVLATGNQPPPLTLRVNARKGTVEDYLQTLEQAGIAATRIGPQAVRLAKPVGVHLIPGFDEGLVSVQDAAAQLAAQLLDVKDGQRVLDACAAPGGKTCHILELADAQVTALDADAKRLLRVGENLERLGLQAALQPAEAQNRDWWDGQAYDRILADVPCTASGIVRRHPDIRWLRRKGDTLQLATLSAKILDNLWQMLAPNGKLLFVTCSLWPQESEAQAAAFAARNGAVRLDAPGQLLPTGGSEQDHDGLFYALFQKHA</sequence>
<dbReference type="Gene3D" id="1.10.287.730">
    <property type="entry name" value="Helix hairpin bin"/>
    <property type="match status" value="1"/>
</dbReference>
<keyword evidence="7" id="KW-0732">Signal</keyword>
<dbReference type="CDD" id="cd02440">
    <property type="entry name" value="AdoMet_MTases"/>
    <property type="match status" value="1"/>
</dbReference>
<dbReference type="STRING" id="1035707.SAMN05216552_100150"/>
<dbReference type="InterPro" id="IPR029063">
    <property type="entry name" value="SAM-dependent_MTases_sf"/>
</dbReference>
<feature type="compositionally biased region" description="Basic and acidic residues" evidence="6">
    <location>
        <begin position="144"/>
        <end position="163"/>
    </location>
</feature>
<dbReference type="NCBIfam" id="NF008149">
    <property type="entry name" value="PRK10901.1"/>
    <property type="match status" value="1"/>
</dbReference>
<feature type="compositionally biased region" description="Low complexity" evidence="6">
    <location>
        <begin position="13"/>
        <end position="22"/>
    </location>
</feature>
<dbReference type="PANTHER" id="PTHR22807:SF61">
    <property type="entry name" value="NOL1_NOP2_SUN FAMILY PROTEIN _ ANTITERMINATION NUSB DOMAIN-CONTAINING PROTEIN"/>
    <property type="match status" value="1"/>
</dbReference>
<feature type="chain" id="PRO_5011619443" evidence="7">
    <location>
        <begin position="20"/>
        <end position="635"/>
    </location>
</feature>
<name>A0A1I7ETL9_9BURK</name>
<dbReference type="PROSITE" id="PS51686">
    <property type="entry name" value="SAM_MT_RSMB_NOP"/>
    <property type="match status" value="1"/>
</dbReference>
<dbReference type="Gene3D" id="1.10.940.10">
    <property type="entry name" value="NusB-like"/>
    <property type="match status" value="1"/>
</dbReference>
<dbReference type="EMBL" id="FPBO01000001">
    <property type="protein sequence ID" value="SFU27286.1"/>
    <property type="molecule type" value="Genomic_DNA"/>
</dbReference>